<name>A0A9E7SM88_9CAUD</name>
<sequence length="51" mass="5802">MNPELRHRRACAFALSAVFLFYTASGVVLTLVAMKHFAPETYDAMRSLIKR</sequence>
<keyword evidence="2" id="KW-1185">Reference proteome</keyword>
<protein>
    <submittedName>
        <fullName evidence="1">Uncharacterized protein</fullName>
    </submittedName>
</protein>
<organism evidence="1 2">
    <name type="scientific">Luteibacter phage vB_LflM-Pluto</name>
    <dbReference type="NCBI Taxonomy" id="2948611"/>
    <lineage>
        <taxon>Viruses</taxon>
        <taxon>Duplodnaviria</taxon>
        <taxon>Heunggongvirae</taxon>
        <taxon>Uroviricota</taxon>
        <taxon>Caudoviricetes</taxon>
        <taxon>Lindbergviridae</taxon>
        <taxon>Plutovirus</taxon>
        <taxon>Plutovirus pluto</taxon>
    </lineage>
</organism>
<evidence type="ECO:0000313" key="1">
    <source>
        <dbReference type="EMBL" id="USN16374.1"/>
    </source>
</evidence>
<gene>
    <name evidence="1" type="ORF">PLUTO_00580</name>
</gene>
<accession>A0A9E7SM88</accession>
<dbReference type="Proteomes" id="UP001056883">
    <property type="component" value="Segment"/>
</dbReference>
<evidence type="ECO:0000313" key="2">
    <source>
        <dbReference type="Proteomes" id="UP001056883"/>
    </source>
</evidence>
<dbReference type="EMBL" id="ON529861">
    <property type="protein sequence ID" value="USN16374.1"/>
    <property type="molecule type" value="Genomic_DNA"/>
</dbReference>
<proteinExistence type="predicted"/>
<reference evidence="1" key="1">
    <citation type="submission" date="2022-05" db="EMBL/GenBank/DDBJ databases">
        <authorList>
            <person name="Friedrich I."/>
            <person name="Poehlein A."/>
            <person name="Schneider D."/>
            <person name="Hertel R."/>
            <person name="Daniel R."/>
        </authorList>
    </citation>
    <scope>NUCLEOTIDE SEQUENCE</scope>
</reference>